<gene>
    <name evidence="1" type="ORF">KSP39_PZI015958</name>
</gene>
<dbReference type="EMBL" id="JBBWWQ010000013">
    <property type="protein sequence ID" value="KAK8933587.1"/>
    <property type="molecule type" value="Genomic_DNA"/>
</dbReference>
<evidence type="ECO:0000313" key="2">
    <source>
        <dbReference type="Proteomes" id="UP001418222"/>
    </source>
</evidence>
<organism evidence="1 2">
    <name type="scientific">Platanthera zijinensis</name>
    <dbReference type="NCBI Taxonomy" id="2320716"/>
    <lineage>
        <taxon>Eukaryota</taxon>
        <taxon>Viridiplantae</taxon>
        <taxon>Streptophyta</taxon>
        <taxon>Embryophyta</taxon>
        <taxon>Tracheophyta</taxon>
        <taxon>Spermatophyta</taxon>
        <taxon>Magnoliopsida</taxon>
        <taxon>Liliopsida</taxon>
        <taxon>Asparagales</taxon>
        <taxon>Orchidaceae</taxon>
        <taxon>Orchidoideae</taxon>
        <taxon>Orchideae</taxon>
        <taxon>Orchidinae</taxon>
        <taxon>Platanthera</taxon>
    </lineage>
</organism>
<comment type="caution">
    <text evidence="1">The sequence shown here is derived from an EMBL/GenBank/DDBJ whole genome shotgun (WGS) entry which is preliminary data.</text>
</comment>
<sequence length="103" mass="12439">MALFFPVGCPEFFCNLGCLRPAVYEHRADRISSNFTQGKNHFCRFDCCPDFKHARVLIPNMYGFDFKHARDFIFLFCPDFFWVKIFHLRLWFWGRSCCQIVFF</sequence>
<protein>
    <submittedName>
        <fullName evidence="1">Uncharacterized protein</fullName>
    </submittedName>
</protein>
<reference evidence="1 2" key="1">
    <citation type="journal article" date="2022" name="Nat. Plants">
        <title>Genomes of leafy and leafless Platanthera orchids illuminate the evolution of mycoheterotrophy.</title>
        <authorList>
            <person name="Li M.H."/>
            <person name="Liu K.W."/>
            <person name="Li Z."/>
            <person name="Lu H.C."/>
            <person name="Ye Q.L."/>
            <person name="Zhang D."/>
            <person name="Wang J.Y."/>
            <person name="Li Y.F."/>
            <person name="Zhong Z.M."/>
            <person name="Liu X."/>
            <person name="Yu X."/>
            <person name="Liu D.K."/>
            <person name="Tu X.D."/>
            <person name="Liu B."/>
            <person name="Hao Y."/>
            <person name="Liao X.Y."/>
            <person name="Jiang Y.T."/>
            <person name="Sun W.H."/>
            <person name="Chen J."/>
            <person name="Chen Y.Q."/>
            <person name="Ai Y."/>
            <person name="Zhai J.W."/>
            <person name="Wu S.S."/>
            <person name="Zhou Z."/>
            <person name="Hsiao Y.Y."/>
            <person name="Wu W.L."/>
            <person name="Chen Y.Y."/>
            <person name="Lin Y.F."/>
            <person name="Hsu J.L."/>
            <person name="Li C.Y."/>
            <person name="Wang Z.W."/>
            <person name="Zhao X."/>
            <person name="Zhong W.Y."/>
            <person name="Ma X.K."/>
            <person name="Ma L."/>
            <person name="Huang J."/>
            <person name="Chen G.Z."/>
            <person name="Huang M.Z."/>
            <person name="Huang L."/>
            <person name="Peng D.H."/>
            <person name="Luo Y.B."/>
            <person name="Zou S.Q."/>
            <person name="Chen S.P."/>
            <person name="Lan S."/>
            <person name="Tsai W.C."/>
            <person name="Van de Peer Y."/>
            <person name="Liu Z.J."/>
        </authorList>
    </citation>
    <scope>NUCLEOTIDE SEQUENCE [LARGE SCALE GENOMIC DNA]</scope>
    <source>
        <strain evidence="1">Lor287</strain>
    </source>
</reference>
<accession>A0AAP0G1J8</accession>
<name>A0AAP0G1J8_9ASPA</name>
<proteinExistence type="predicted"/>
<dbReference type="AlphaFoldDB" id="A0AAP0G1J8"/>
<dbReference type="Proteomes" id="UP001418222">
    <property type="component" value="Unassembled WGS sequence"/>
</dbReference>
<keyword evidence="2" id="KW-1185">Reference proteome</keyword>
<evidence type="ECO:0000313" key="1">
    <source>
        <dbReference type="EMBL" id="KAK8933587.1"/>
    </source>
</evidence>